<dbReference type="AlphaFoldDB" id="A0A4Y2MQ36"/>
<reference evidence="1 2" key="1">
    <citation type="journal article" date="2019" name="Sci. Rep.">
        <title>Orb-weaving spider Araneus ventricosus genome elucidates the spidroin gene catalogue.</title>
        <authorList>
            <person name="Kono N."/>
            <person name="Nakamura H."/>
            <person name="Ohtoshi R."/>
            <person name="Moran D.A.P."/>
            <person name="Shinohara A."/>
            <person name="Yoshida Y."/>
            <person name="Fujiwara M."/>
            <person name="Mori M."/>
            <person name="Tomita M."/>
            <person name="Arakawa K."/>
        </authorList>
    </citation>
    <scope>NUCLEOTIDE SEQUENCE [LARGE SCALE GENOMIC DNA]</scope>
</reference>
<sequence>MSLSNFIRYRNASTDHETKLQTTSVSWCMCITSLTYRQQNQPPKRNLDGLYSQLQKRLLKLPAMGELKAGMALADSFAINLSLPPQPNRGCTQPHRFKASIAGIQF</sequence>
<accession>A0A4Y2MQ36</accession>
<organism evidence="1 2">
    <name type="scientific">Araneus ventricosus</name>
    <name type="common">Orbweaver spider</name>
    <name type="synonym">Epeira ventricosa</name>
    <dbReference type="NCBI Taxonomy" id="182803"/>
    <lineage>
        <taxon>Eukaryota</taxon>
        <taxon>Metazoa</taxon>
        <taxon>Ecdysozoa</taxon>
        <taxon>Arthropoda</taxon>
        <taxon>Chelicerata</taxon>
        <taxon>Arachnida</taxon>
        <taxon>Araneae</taxon>
        <taxon>Araneomorphae</taxon>
        <taxon>Entelegynae</taxon>
        <taxon>Araneoidea</taxon>
        <taxon>Araneidae</taxon>
        <taxon>Araneus</taxon>
    </lineage>
</organism>
<name>A0A4Y2MQ36_ARAVE</name>
<comment type="caution">
    <text evidence="1">The sequence shown here is derived from an EMBL/GenBank/DDBJ whole genome shotgun (WGS) entry which is preliminary data.</text>
</comment>
<evidence type="ECO:0000313" key="2">
    <source>
        <dbReference type="Proteomes" id="UP000499080"/>
    </source>
</evidence>
<dbReference type="EMBL" id="BGPR01007673">
    <property type="protein sequence ID" value="GBN28672.1"/>
    <property type="molecule type" value="Genomic_DNA"/>
</dbReference>
<protein>
    <submittedName>
        <fullName evidence="1">Uncharacterized protein</fullName>
    </submittedName>
</protein>
<evidence type="ECO:0000313" key="1">
    <source>
        <dbReference type="EMBL" id="GBN28672.1"/>
    </source>
</evidence>
<gene>
    <name evidence="1" type="ORF">AVEN_268544_1</name>
</gene>
<keyword evidence="2" id="KW-1185">Reference proteome</keyword>
<proteinExistence type="predicted"/>
<dbReference type="Proteomes" id="UP000499080">
    <property type="component" value="Unassembled WGS sequence"/>
</dbReference>